<gene>
    <name evidence="1" type="ORF">N657DRAFT_283668</name>
</gene>
<keyword evidence="2" id="KW-1185">Reference proteome</keyword>
<dbReference type="AlphaFoldDB" id="A0AAN6Z510"/>
<dbReference type="Proteomes" id="UP001302602">
    <property type="component" value="Unassembled WGS sequence"/>
</dbReference>
<evidence type="ECO:0000313" key="2">
    <source>
        <dbReference type="Proteomes" id="UP001302602"/>
    </source>
</evidence>
<dbReference type="RefSeq" id="XP_062649701.1">
    <property type="nucleotide sequence ID" value="XM_062786623.1"/>
</dbReference>
<name>A0AAN6Z510_9PEZI</name>
<sequence>MKLSTNGPFLVFEAFVMMSPSLGETHELKGSRCSEQEALLPWQHPYQCCIQVNLNEKHFSSAHIREGIKEPHWRSL</sequence>
<dbReference type="EMBL" id="MU853225">
    <property type="protein sequence ID" value="KAK4125930.1"/>
    <property type="molecule type" value="Genomic_DNA"/>
</dbReference>
<evidence type="ECO:0000313" key="1">
    <source>
        <dbReference type="EMBL" id="KAK4125930.1"/>
    </source>
</evidence>
<dbReference type="GeneID" id="87823391"/>
<reference evidence="1" key="1">
    <citation type="journal article" date="2023" name="Mol. Phylogenet. Evol.">
        <title>Genome-scale phylogeny and comparative genomics of the fungal order Sordariales.</title>
        <authorList>
            <person name="Hensen N."/>
            <person name="Bonometti L."/>
            <person name="Westerberg I."/>
            <person name="Brannstrom I.O."/>
            <person name="Guillou S."/>
            <person name="Cros-Aarteil S."/>
            <person name="Calhoun S."/>
            <person name="Haridas S."/>
            <person name="Kuo A."/>
            <person name="Mondo S."/>
            <person name="Pangilinan J."/>
            <person name="Riley R."/>
            <person name="LaButti K."/>
            <person name="Andreopoulos B."/>
            <person name="Lipzen A."/>
            <person name="Chen C."/>
            <person name="Yan M."/>
            <person name="Daum C."/>
            <person name="Ng V."/>
            <person name="Clum A."/>
            <person name="Steindorff A."/>
            <person name="Ohm R.A."/>
            <person name="Martin F."/>
            <person name="Silar P."/>
            <person name="Natvig D.O."/>
            <person name="Lalanne C."/>
            <person name="Gautier V."/>
            <person name="Ament-Velasquez S.L."/>
            <person name="Kruys A."/>
            <person name="Hutchinson M.I."/>
            <person name="Powell A.J."/>
            <person name="Barry K."/>
            <person name="Miller A.N."/>
            <person name="Grigoriev I.V."/>
            <person name="Debuchy R."/>
            <person name="Gladieux P."/>
            <person name="Hiltunen Thoren M."/>
            <person name="Johannesson H."/>
        </authorList>
    </citation>
    <scope>NUCLEOTIDE SEQUENCE</scope>
    <source>
        <strain evidence="1">CBS 731.68</strain>
    </source>
</reference>
<accession>A0AAN6Z510</accession>
<proteinExistence type="predicted"/>
<organism evidence="1 2">
    <name type="scientific">Parathielavia appendiculata</name>
    <dbReference type="NCBI Taxonomy" id="2587402"/>
    <lineage>
        <taxon>Eukaryota</taxon>
        <taxon>Fungi</taxon>
        <taxon>Dikarya</taxon>
        <taxon>Ascomycota</taxon>
        <taxon>Pezizomycotina</taxon>
        <taxon>Sordariomycetes</taxon>
        <taxon>Sordariomycetidae</taxon>
        <taxon>Sordariales</taxon>
        <taxon>Chaetomiaceae</taxon>
        <taxon>Parathielavia</taxon>
    </lineage>
</organism>
<comment type="caution">
    <text evidence="1">The sequence shown here is derived from an EMBL/GenBank/DDBJ whole genome shotgun (WGS) entry which is preliminary data.</text>
</comment>
<protein>
    <submittedName>
        <fullName evidence="1">Uncharacterized protein</fullName>
    </submittedName>
</protein>
<reference evidence="1" key="2">
    <citation type="submission" date="2023-05" db="EMBL/GenBank/DDBJ databases">
        <authorList>
            <consortium name="Lawrence Berkeley National Laboratory"/>
            <person name="Steindorff A."/>
            <person name="Hensen N."/>
            <person name="Bonometti L."/>
            <person name="Westerberg I."/>
            <person name="Brannstrom I.O."/>
            <person name="Guillou S."/>
            <person name="Cros-Aarteil S."/>
            <person name="Calhoun S."/>
            <person name="Haridas S."/>
            <person name="Kuo A."/>
            <person name="Mondo S."/>
            <person name="Pangilinan J."/>
            <person name="Riley R."/>
            <person name="Labutti K."/>
            <person name="Andreopoulos B."/>
            <person name="Lipzen A."/>
            <person name="Chen C."/>
            <person name="Yanf M."/>
            <person name="Daum C."/>
            <person name="Ng V."/>
            <person name="Clum A."/>
            <person name="Ohm R."/>
            <person name="Martin F."/>
            <person name="Silar P."/>
            <person name="Natvig D."/>
            <person name="Lalanne C."/>
            <person name="Gautier V."/>
            <person name="Ament-Velasquez S.L."/>
            <person name="Kruys A."/>
            <person name="Hutchinson M.I."/>
            <person name="Powell A.J."/>
            <person name="Barry K."/>
            <person name="Miller A.N."/>
            <person name="Grigoriev I.V."/>
            <person name="Debuchy R."/>
            <person name="Gladieux P."/>
            <person name="Thoren M.H."/>
            <person name="Johannesson H."/>
        </authorList>
    </citation>
    <scope>NUCLEOTIDE SEQUENCE</scope>
    <source>
        <strain evidence="1">CBS 731.68</strain>
    </source>
</reference>